<evidence type="ECO:0000313" key="2">
    <source>
        <dbReference type="EMBL" id="GGK48212.1"/>
    </source>
</evidence>
<dbReference type="AlphaFoldDB" id="A0A917QFP1"/>
<keyword evidence="3" id="KW-1185">Reference proteome</keyword>
<dbReference type="RefSeq" id="WP_188914928.1">
    <property type="nucleotide sequence ID" value="NZ_BMMF01000013.1"/>
</dbReference>
<dbReference type="Proteomes" id="UP000600449">
    <property type="component" value="Unassembled WGS sequence"/>
</dbReference>
<dbReference type="InterPro" id="IPR001279">
    <property type="entry name" value="Metallo-B-lactamas"/>
</dbReference>
<feature type="domain" description="Metallo-beta-lactamase" evidence="1">
    <location>
        <begin position="44"/>
        <end position="241"/>
    </location>
</feature>
<evidence type="ECO:0000259" key="1">
    <source>
        <dbReference type="SMART" id="SM00849"/>
    </source>
</evidence>
<dbReference type="EMBL" id="BMMF01000013">
    <property type="protein sequence ID" value="GGK48212.1"/>
    <property type="molecule type" value="Genomic_DNA"/>
</dbReference>
<comment type="caution">
    <text evidence="2">The sequence shown here is derived from an EMBL/GenBank/DDBJ whole genome shotgun (WGS) entry which is preliminary data.</text>
</comment>
<dbReference type="InterPro" id="IPR036866">
    <property type="entry name" value="RibonucZ/Hydroxyglut_hydro"/>
</dbReference>
<protein>
    <submittedName>
        <fullName evidence="2">Phosphoribosyl 1,2-cyclic phosphodiesterase</fullName>
    </submittedName>
</protein>
<dbReference type="PANTHER" id="PTHR42663">
    <property type="entry name" value="HYDROLASE C777.06C-RELATED-RELATED"/>
    <property type="match status" value="1"/>
</dbReference>
<proteinExistence type="predicted"/>
<dbReference type="PANTHER" id="PTHR42663:SF6">
    <property type="entry name" value="HYDROLASE C777.06C-RELATED"/>
    <property type="match status" value="1"/>
</dbReference>
<sequence length="269" mass="29446">MSAPSPRLVATILGCGSSGGVPRPGSGWGKCDPAEPRNRRRRCALHVARIGTDGETSVLVDTGPDLRLQLIDNEIRHLDGVLYTHDHADHTHGIDDLRPIVIHMRKRIPVWADAATSASLIERFGYCFRTPEGSDYPPILEERRICDPEPILVEGAGGVVEARPFRLRHGSQDALGFRFGDFAYAPDVSVMPSAAEAMLAGLDTLVIDALRDTPHPSHYSVSDALALIERVRPRRAVLTNLHTDLDYDALKARLPAGVEPAYDGMRIEI</sequence>
<dbReference type="CDD" id="cd16279">
    <property type="entry name" value="metallo-hydrolase-like_MBL-fold"/>
    <property type="match status" value="1"/>
</dbReference>
<dbReference type="SUPFAM" id="SSF56281">
    <property type="entry name" value="Metallo-hydrolase/oxidoreductase"/>
    <property type="match status" value="1"/>
</dbReference>
<organism evidence="2 3">
    <name type="scientific">Salinarimonas ramus</name>
    <dbReference type="NCBI Taxonomy" id="690164"/>
    <lineage>
        <taxon>Bacteria</taxon>
        <taxon>Pseudomonadati</taxon>
        <taxon>Pseudomonadota</taxon>
        <taxon>Alphaproteobacteria</taxon>
        <taxon>Hyphomicrobiales</taxon>
        <taxon>Salinarimonadaceae</taxon>
        <taxon>Salinarimonas</taxon>
    </lineage>
</organism>
<evidence type="ECO:0000313" key="3">
    <source>
        <dbReference type="Proteomes" id="UP000600449"/>
    </source>
</evidence>
<accession>A0A917QFP1</accession>
<gene>
    <name evidence="2" type="ORF">GCM10011322_38930</name>
</gene>
<dbReference type="Pfam" id="PF12706">
    <property type="entry name" value="Lactamase_B_2"/>
    <property type="match status" value="1"/>
</dbReference>
<reference evidence="2 3" key="1">
    <citation type="journal article" date="2014" name="Int. J. Syst. Evol. Microbiol.">
        <title>Complete genome sequence of Corynebacterium casei LMG S-19264T (=DSM 44701T), isolated from a smear-ripened cheese.</title>
        <authorList>
            <consortium name="US DOE Joint Genome Institute (JGI-PGF)"/>
            <person name="Walter F."/>
            <person name="Albersmeier A."/>
            <person name="Kalinowski J."/>
            <person name="Ruckert C."/>
        </authorList>
    </citation>
    <scope>NUCLEOTIDE SEQUENCE [LARGE SCALE GENOMIC DNA]</scope>
    <source>
        <strain evidence="2 3">CGMCC 1.9161</strain>
    </source>
</reference>
<name>A0A917QFP1_9HYPH</name>
<dbReference type="Gene3D" id="3.60.15.10">
    <property type="entry name" value="Ribonuclease Z/Hydroxyacylglutathione hydrolase-like"/>
    <property type="match status" value="1"/>
</dbReference>
<dbReference type="SMART" id="SM00849">
    <property type="entry name" value="Lactamase_B"/>
    <property type="match status" value="1"/>
</dbReference>